<organism evidence="2 3">
    <name type="scientific">Kalanchoe fedtschenkoi</name>
    <name type="common">Lavender scallops</name>
    <name type="synonym">South American air plant</name>
    <dbReference type="NCBI Taxonomy" id="63787"/>
    <lineage>
        <taxon>Eukaryota</taxon>
        <taxon>Viridiplantae</taxon>
        <taxon>Streptophyta</taxon>
        <taxon>Embryophyta</taxon>
        <taxon>Tracheophyta</taxon>
        <taxon>Spermatophyta</taxon>
        <taxon>Magnoliopsida</taxon>
        <taxon>eudicotyledons</taxon>
        <taxon>Gunneridae</taxon>
        <taxon>Pentapetalae</taxon>
        <taxon>Saxifragales</taxon>
        <taxon>Crassulaceae</taxon>
        <taxon>Kalanchoe</taxon>
    </lineage>
</organism>
<evidence type="ECO:0000256" key="1">
    <source>
        <dbReference type="SAM" id="MobiDB-lite"/>
    </source>
</evidence>
<dbReference type="Gramene" id="Kaladp0048s0078.1.v1.1">
    <property type="protein sequence ID" value="Kaladp0048s0078.1.v1.1.CDS.1"/>
    <property type="gene ID" value="Kaladp0048s0078.v1.1"/>
</dbReference>
<evidence type="ECO:0000313" key="2">
    <source>
        <dbReference type="EnsemblPlants" id="Kaladp0048s0078.1.v1.1.CDS.1"/>
    </source>
</evidence>
<accession>A0A7N0TWW7</accession>
<reference evidence="2" key="1">
    <citation type="submission" date="2021-01" db="UniProtKB">
        <authorList>
            <consortium name="EnsemblPlants"/>
        </authorList>
    </citation>
    <scope>IDENTIFICATION</scope>
</reference>
<feature type="region of interest" description="Disordered" evidence="1">
    <location>
        <begin position="19"/>
        <end position="40"/>
    </location>
</feature>
<evidence type="ECO:0000313" key="3">
    <source>
        <dbReference type="Proteomes" id="UP000594263"/>
    </source>
</evidence>
<feature type="compositionally biased region" description="Polar residues" evidence="1">
    <location>
        <begin position="22"/>
        <end position="40"/>
    </location>
</feature>
<keyword evidence="3" id="KW-1185">Reference proteome</keyword>
<protein>
    <submittedName>
        <fullName evidence="2">Uncharacterized protein</fullName>
    </submittedName>
</protein>
<name>A0A7N0TWW7_KALFE</name>
<dbReference type="Proteomes" id="UP000594263">
    <property type="component" value="Unplaced"/>
</dbReference>
<proteinExistence type="predicted"/>
<sequence length="89" mass="9433">MDALQDRVGGLISCSQKRKIGTNPTSTVQSNTTATSQSPLSLPNPCHIIISPATPASRPQISQTPPISNLDANLSILPNFGNLLVIKKR</sequence>
<dbReference type="EnsemblPlants" id="Kaladp0048s0078.1.v1.1">
    <property type="protein sequence ID" value="Kaladp0048s0078.1.v1.1.CDS.1"/>
    <property type="gene ID" value="Kaladp0048s0078.v1.1"/>
</dbReference>
<dbReference type="AlphaFoldDB" id="A0A7N0TWW7"/>